<keyword evidence="4" id="KW-0732">Signal</keyword>
<name>A0ABT0UU30_9ACTN</name>
<dbReference type="RefSeq" id="WP_250921455.1">
    <property type="nucleotide sequence ID" value="NZ_JAMQAW010000029.1"/>
</dbReference>
<keyword evidence="2 5" id="KW-0378">Hydrolase</keyword>
<evidence type="ECO:0000256" key="4">
    <source>
        <dbReference type="SAM" id="SignalP"/>
    </source>
</evidence>
<proteinExistence type="inferred from homology"/>
<keyword evidence="6" id="KW-1185">Reference proteome</keyword>
<dbReference type="GO" id="GO:0009002">
    <property type="term" value="F:serine-type D-Ala-D-Ala carboxypeptidase activity"/>
    <property type="evidence" value="ECO:0007669"/>
    <property type="project" value="UniProtKB-EC"/>
</dbReference>
<protein>
    <submittedName>
        <fullName evidence="5">D-alanyl-D-alanine carboxypeptidase/D-alanyl-D-alanine-endopeptidase</fullName>
        <ecNumber evidence="5">3.4.16.4</ecNumber>
    </submittedName>
</protein>
<dbReference type="Proteomes" id="UP001431429">
    <property type="component" value="Unassembled WGS sequence"/>
</dbReference>
<evidence type="ECO:0000313" key="5">
    <source>
        <dbReference type="EMBL" id="MCM2391120.1"/>
    </source>
</evidence>
<comment type="similarity">
    <text evidence="1">Belongs to the peptidase S13 family.</text>
</comment>
<feature type="region of interest" description="Disordered" evidence="3">
    <location>
        <begin position="31"/>
        <end position="67"/>
    </location>
</feature>
<dbReference type="InterPro" id="IPR000667">
    <property type="entry name" value="Peptidase_S13"/>
</dbReference>
<accession>A0ABT0UU30</accession>
<dbReference type="PANTHER" id="PTHR30023:SF0">
    <property type="entry name" value="PENICILLIN-SENSITIVE CARBOXYPEPTIDASE A"/>
    <property type="match status" value="1"/>
</dbReference>
<organism evidence="5 6">
    <name type="scientific">Streptomyces albipurpureus</name>
    <dbReference type="NCBI Taxonomy" id="2897419"/>
    <lineage>
        <taxon>Bacteria</taxon>
        <taxon>Bacillati</taxon>
        <taxon>Actinomycetota</taxon>
        <taxon>Actinomycetes</taxon>
        <taxon>Kitasatosporales</taxon>
        <taxon>Streptomycetaceae</taxon>
        <taxon>Streptomyces</taxon>
    </lineage>
</organism>
<feature type="signal peptide" evidence="4">
    <location>
        <begin position="1"/>
        <end position="21"/>
    </location>
</feature>
<dbReference type="Pfam" id="PF02113">
    <property type="entry name" value="Peptidase_S13"/>
    <property type="match status" value="2"/>
</dbReference>
<comment type="caution">
    <text evidence="5">The sequence shown here is derived from an EMBL/GenBank/DDBJ whole genome shotgun (WGS) entry which is preliminary data.</text>
</comment>
<evidence type="ECO:0000256" key="2">
    <source>
        <dbReference type="ARBA" id="ARBA00022801"/>
    </source>
</evidence>
<reference evidence="5" key="1">
    <citation type="submission" date="2022-06" db="EMBL/GenBank/DDBJ databases">
        <title>Genome public.</title>
        <authorList>
            <person name="Sun Q."/>
        </authorList>
    </citation>
    <scope>NUCLEOTIDE SEQUENCE</scope>
    <source>
        <strain evidence="5">CWNU-1</strain>
    </source>
</reference>
<evidence type="ECO:0000313" key="6">
    <source>
        <dbReference type="Proteomes" id="UP001431429"/>
    </source>
</evidence>
<feature type="chain" id="PRO_5046113697" evidence="4">
    <location>
        <begin position="22"/>
        <end position="467"/>
    </location>
</feature>
<dbReference type="EC" id="3.4.16.4" evidence="5"/>
<feature type="compositionally biased region" description="Basic and acidic residues" evidence="3">
    <location>
        <begin position="34"/>
        <end position="43"/>
    </location>
</feature>
<evidence type="ECO:0000256" key="1">
    <source>
        <dbReference type="ARBA" id="ARBA00006096"/>
    </source>
</evidence>
<evidence type="ECO:0000256" key="3">
    <source>
        <dbReference type="SAM" id="MobiDB-lite"/>
    </source>
</evidence>
<keyword evidence="5" id="KW-0645">Protease</keyword>
<keyword evidence="5" id="KW-0121">Carboxypeptidase</keyword>
<dbReference type="InterPro" id="IPR012338">
    <property type="entry name" value="Beta-lactam/transpept-like"/>
</dbReference>
<dbReference type="EMBL" id="JAMQAW010000029">
    <property type="protein sequence ID" value="MCM2391120.1"/>
    <property type="molecule type" value="Genomic_DNA"/>
</dbReference>
<dbReference type="SUPFAM" id="SSF56601">
    <property type="entry name" value="beta-lactamase/transpeptidase-like"/>
    <property type="match status" value="1"/>
</dbReference>
<dbReference type="Gene3D" id="3.40.710.10">
    <property type="entry name" value="DD-peptidase/beta-lactamase superfamily"/>
    <property type="match status" value="2"/>
</dbReference>
<dbReference type="NCBIfam" id="TIGR00666">
    <property type="entry name" value="PBP4"/>
    <property type="match status" value="1"/>
</dbReference>
<dbReference type="PANTHER" id="PTHR30023">
    <property type="entry name" value="D-ALANYL-D-ALANINE CARBOXYPEPTIDASE"/>
    <property type="match status" value="1"/>
</dbReference>
<sequence length="467" mass="47487">MPVVKTWQLAAGAAVMGLAVAAGAVAVAGPWDSGQRKAEKEWAAARSTAGGEDHRRSDARGPAPAPSAAGVLAAIGADRSSAAPVDGKAVAGLGKELGALLRDPGLGPLRTASVVDVSTGRQLYGQGAANPMTPASTIKIATAVAALTALGPDHRIPTTAVLSADARELTLVGGGDASLDRTALGTLADRTADVLRERSATAVRLTYDTSLYRGKVRHRIGENGNLAPVTALMVDQGRKDPTATGDSDRVADPAGAAARSFEQLLEARGISVITKPAATRAPRSAKPIARVVSVPLSALVERMLTESDNDLAEALARQTAIASRQEASFAGAGRAVQQRLVGLGLPLKGARFTDGSGLDRGARLSARLLTSLLTRAADPTKPELRPVLTGLPVAGFSGTLESRYSDASPATGLVRAKTGTLTGVSSLSGTVVSPDGRLLAFAFLAGKTPSRDEAQPALDRLAAALVA</sequence>
<gene>
    <name evidence="5" type="primary">dacB</name>
    <name evidence="5" type="ORF">NBG84_22980</name>
</gene>
<dbReference type="PRINTS" id="PR00922">
    <property type="entry name" value="DADACBPTASE3"/>
</dbReference>